<reference evidence="21" key="1">
    <citation type="journal article" date="2019" name="Int. J. Syst. Evol. Microbiol.">
        <title>The Global Catalogue of Microorganisms (GCM) 10K type strain sequencing project: providing services to taxonomists for standard genome sequencing and annotation.</title>
        <authorList>
            <consortium name="The Broad Institute Genomics Platform"/>
            <consortium name="The Broad Institute Genome Sequencing Center for Infectious Disease"/>
            <person name="Wu L."/>
            <person name="Ma J."/>
        </authorList>
    </citation>
    <scope>NUCLEOTIDE SEQUENCE [LARGE SCALE GENOMIC DNA]</scope>
    <source>
        <strain evidence="21">CCUG 66188</strain>
    </source>
</reference>
<dbReference type="NCBIfam" id="TIGR01524">
    <property type="entry name" value="ATPase-IIIB_Mg"/>
    <property type="match status" value="1"/>
</dbReference>
<keyword evidence="21" id="KW-1185">Reference proteome</keyword>
<comment type="caution">
    <text evidence="20">The sequence shown here is derived from an EMBL/GenBank/DDBJ whole genome shotgun (WGS) entry which is preliminary data.</text>
</comment>
<evidence type="ECO:0000256" key="3">
    <source>
        <dbReference type="ARBA" id="ARBA00008746"/>
    </source>
</evidence>
<dbReference type="CDD" id="cd02077">
    <property type="entry name" value="P-type_ATPase_Mg"/>
    <property type="match status" value="1"/>
</dbReference>
<evidence type="ECO:0000256" key="8">
    <source>
        <dbReference type="ARBA" id="ARBA00022553"/>
    </source>
</evidence>
<feature type="transmembrane region" description="Helical" evidence="18">
    <location>
        <begin position="76"/>
        <end position="100"/>
    </location>
</feature>
<organism evidence="20 21">
    <name type="scientific">Dysgonomonas termitidis</name>
    <dbReference type="NCBI Taxonomy" id="1516126"/>
    <lineage>
        <taxon>Bacteria</taxon>
        <taxon>Pseudomonadati</taxon>
        <taxon>Bacteroidota</taxon>
        <taxon>Bacteroidia</taxon>
        <taxon>Bacteroidales</taxon>
        <taxon>Dysgonomonadaceae</taxon>
        <taxon>Dysgonomonas</taxon>
    </lineage>
</organism>
<keyword evidence="15 18" id="KW-0472">Membrane</keyword>
<dbReference type="SFLD" id="SFLDG00002">
    <property type="entry name" value="C1.7:_P-type_atpase_like"/>
    <property type="match status" value="1"/>
</dbReference>
<dbReference type="InterPro" id="IPR036412">
    <property type="entry name" value="HAD-like_sf"/>
</dbReference>
<keyword evidence="8" id="KW-0597">Phosphoprotein</keyword>
<dbReference type="SFLD" id="SFLDF00027">
    <property type="entry name" value="p-type_atpase"/>
    <property type="match status" value="1"/>
</dbReference>
<dbReference type="Pfam" id="PF13246">
    <property type="entry name" value="Cation_ATPase"/>
    <property type="match status" value="1"/>
</dbReference>
<evidence type="ECO:0000256" key="4">
    <source>
        <dbReference type="ARBA" id="ARBA00012786"/>
    </source>
</evidence>
<dbReference type="Gene3D" id="3.40.1110.10">
    <property type="entry name" value="Calcium-transporting ATPase, cytoplasmic domain N"/>
    <property type="match status" value="1"/>
</dbReference>
<dbReference type="Gene3D" id="2.70.150.10">
    <property type="entry name" value="Calcium-transporting ATPase, cytoplasmic transduction domain A"/>
    <property type="match status" value="1"/>
</dbReference>
<name>A0ABV9L0V4_9BACT</name>
<evidence type="ECO:0000256" key="16">
    <source>
        <dbReference type="ARBA" id="ARBA00029806"/>
    </source>
</evidence>
<feature type="transmembrane region" description="Helical" evidence="18">
    <location>
        <begin position="827"/>
        <end position="848"/>
    </location>
</feature>
<evidence type="ECO:0000256" key="1">
    <source>
        <dbReference type="ARBA" id="ARBA00003954"/>
    </source>
</evidence>
<accession>A0ABV9L0V4</accession>
<comment type="function">
    <text evidence="1">Mediates magnesium influx to the cytosol.</text>
</comment>
<dbReference type="PRINTS" id="PR01836">
    <property type="entry name" value="MGATPASE"/>
</dbReference>
<evidence type="ECO:0000256" key="9">
    <source>
        <dbReference type="ARBA" id="ARBA00022692"/>
    </source>
</evidence>
<sequence length="884" mass="99315">MRLFKWNKTQNTQYQFNSEKLFQAASHSNKHIYSLLDSRREGLYVAEAAERLRIFGKNEIITESNNKWFIILIKAFINPFIGILMFLAVISIILDVILAAPDKREWITVVIITSMVTLSGLLRFYQEWKSNKAGEALKKMVNNKVSVFRKGSEAYTDINIVDLVPGDVIFLSAGDMVPADVRIVEAKDLFVSQSSLTGESDAVEKTPHLIEHSPKTGSVIELNNICFMGSNVVSGSAKAIVINTGSNSYLGTIARNIVGKRSQTSFDRGINNISLLLIRFMLLMVPFVFFINGFTKGDWFEAFLFAISVAVGFTPEMLPMIVTSNLAKGAVKMARHKTIVKNLNSIQNFGAMNILCTDKTGTLTQDKIILERYLDVEGNDSLRVLRHAYFNSFFQTGLKNLMDKAILAHCEELQFQDLGKEYNKVDEIPFDFNRRRMSVIVEDKQGKRQIITKGAIEEIVSICKYAEFEGKAVTITKQIKDNLLNVGAQLNMKGMRVLGIAHKSWVQKEHSFAVEDESEMVLIGYLAFLDPPKASASEAIKALYEHGVEVKVLSGDNALITKNVCMQVGINAGNILLGPQIETMDNDELEKKVVKTNIFAKLTPLQKSRIIEILQSHNNTVGFLGDGINDAAALRQADIGISVDTAVDIAKESADIILLEKDLMVLERGVVEGRKIFGNITKYIKMTASSNFGNMFSVLAASAFLPFLPMLPIHLLIQNLLYDISQITIPFDNVDKEYLRKPRKWDASDLRRFMIRIGPISSIFDIATYLVMWYIFKCTTPDDQSLFQSGWFIEGLLSQTLIVHMIRTRKIPFIQSRASLPVMMTTFAVMAVGIVIPFTGLGASIGFAPLPWSYFPWLIGILLSYCFLTQLIKGWYVRKFLRWL</sequence>
<dbReference type="Proteomes" id="UP001596023">
    <property type="component" value="Unassembled WGS sequence"/>
</dbReference>
<evidence type="ECO:0000256" key="18">
    <source>
        <dbReference type="SAM" id="Phobius"/>
    </source>
</evidence>
<evidence type="ECO:0000256" key="14">
    <source>
        <dbReference type="ARBA" id="ARBA00022989"/>
    </source>
</evidence>
<keyword evidence="13" id="KW-1278">Translocase</keyword>
<dbReference type="InterPro" id="IPR018303">
    <property type="entry name" value="ATPase_P-typ_P_site"/>
</dbReference>
<evidence type="ECO:0000259" key="19">
    <source>
        <dbReference type="SMART" id="SM00831"/>
    </source>
</evidence>
<dbReference type="RefSeq" id="WP_379999494.1">
    <property type="nucleotide sequence ID" value="NZ_JBHSGN010000118.1"/>
</dbReference>
<dbReference type="SFLD" id="SFLDS00003">
    <property type="entry name" value="Haloacid_Dehalogenase"/>
    <property type="match status" value="1"/>
</dbReference>
<dbReference type="EC" id="7.2.2.14" evidence="4"/>
<keyword evidence="9 18" id="KW-0812">Transmembrane</keyword>
<dbReference type="InterPro" id="IPR001757">
    <property type="entry name" value="P_typ_ATPase"/>
</dbReference>
<keyword evidence="12" id="KW-0460">Magnesium</keyword>
<dbReference type="InterPro" id="IPR006068">
    <property type="entry name" value="ATPase_P-typ_cation-transptr_C"/>
</dbReference>
<evidence type="ECO:0000256" key="13">
    <source>
        <dbReference type="ARBA" id="ARBA00022967"/>
    </source>
</evidence>
<evidence type="ECO:0000256" key="17">
    <source>
        <dbReference type="ARBA" id="ARBA00047295"/>
    </source>
</evidence>
<dbReference type="EMBL" id="JBHSGN010000118">
    <property type="protein sequence ID" value="MFC4675859.1"/>
    <property type="molecule type" value="Genomic_DNA"/>
</dbReference>
<dbReference type="SUPFAM" id="SSF81660">
    <property type="entry name" value="Metal cation-transporting ATPase, ATP-binding domain N"/>
    <property type="match status" value="1"/>
</dbReference>
<proteinExistence type="inferred from homology"/>
<dbReference type="Pfam" id="PF00690">
    <property type="entry name" value="Cation_ATPase_N"/>
    <property type="match status" value="1"/>
</dbReference>
<feature type="domain" description="Cation-transporting P-type ATPase N-terminal" evidence="19">
    <location>
        <begin position="23"/>
        <end position="96"/>
    </location>
</feature>
<dbReference type="Pfam" id="PF00122">
    <property type="entry name" value="E1-E2_ATPase"/>
    <property type="match status" value="1"/>
</dbReference>
<keyword evidence="7" id="KW-0997">Cell inner membrane</keyword>
<evidence type="ECO:0000256" key="6">
    <source>
        <dbReference type="ARBA" id="ARBA00022475"/>
    </source>
</evidence>
<dbReference type="NCBIfam" id="TIGR01494">
    <property type="entry name" value="ATPase_P-type"/>
    <property type="match status" value="2"/>
</dbReference>
<dbReference type="Gene3D" id="1.20.1110.10">
    <property type="entry name" value="Calcium-transporting ATPase, transmembrane domain"/>
    <property type="match status" value="1"/>
</dbReference>
<feature type="transmembrane region" description="Helical" evidence="18">
    <location>
        <begin position="753"/>
        <end position="776"/>
    </location>
</feature>
<dbReference type="Pfam" id="PF00689">
    <property type="entry name" value="Cation_ATPase_C"/>
    <property type="match status" value="1"/>
</dbReference>
<feature type="transmembrane region" description="Helical" evidence="18">
    <location>
        <begin position="854"/>
        <end position="876"/>
    </location>
</feature>
<comment type="similarity">
    <text evidence="3">Belongs to the cation transport ATPase (P-type) (TC 3.A.3) family. Type IIIB subfamily.</text>
</comment>
<dbReference type="NCBIfam" id="NF011702">
    <property type="entry name" value="PRK15122.1"/>
    <property type="match status" value="1"/>
</dbReference>
<dbReference type="PROSITE" id="PS00154">
    <property type="entry name" value="ATPASE_E1_E2"/>
    <property type="match status" value="1"/>
</dbReference>
<evidence type="ECO:0000256" key="15">
    <source>
        <dbReference type="ARBA" id="ARBA00023136"/>
    </source>
</evidence>
<dbReference type="SUPFAM" id="SSF56784">
    <property type="entry name" value="HAD-like"/>
    <property type="match status" value="1"/>
</dbReference>
<evidence type="ECO:0000313" key="21">
    <source>
        <dbReference type="Proteomes" id="UP001596023"/>
    </source>
</evidence>
<dbReference type="SMART" id="SM00831">
    <property type="entry name" value="Cation_ATPase_N"/>
    <property type="match status" value="1"/>
</dbReference>
<evidence type="ECO:0000256" key="2">
    <source>
        <dbReference type="ARBA" id="ARBA00004429"/>
    </source>
</evidence>
<evidence type="ECO:0000256" key="10">
    <source>
        <dbReference type="ARBA" id="ARBA00022741"/>
    </source>
</evidence>
<evidence type="ECO:0000313" key="20">
    <source>
        <dbReference type="EMBL" id="MFC4675859.1"/>
    </source>
</evidence>
<protein>
    <recommendedName>
        <fullName evidence="5">Magnesium-transporting ATPase, P-type 1</fullName>
        <ecNumber evidence="4">7.2.2.14</ecNumber>
    </recommendedName>
    <alternativeName>
        <fullName evidence="16">Mg(2+) transport ATPase, P-type 1</fullName>
    </alternativeName>
</protein>
<dbReference type="PANTHER" id="PTHR42861">
    <property type="entry name" value="CALCIUM-TRANSPORTING ATPASE"/>
    <property type="match status" value="1"/>
</dbReference>
<dbReference type="InterPro" id="IPR059000">
    <property type="entry name" value="ATPase_P-type_domA"/>
</dbReference>
<feature type="transmembrane region" description="Helical" evidence="18">
    <location>
        <begin position="303"/>
        <end position="327"/>
    </location>
</feature>
<dbReference type="SUPFAM" id="SSF81665">
    <property type="entry name" value="Calcium ATPase, transmembrane domain M"/>
    <property type="match status" value="1"/>
</dbReference>
<dbReference type="InterPro" id="IPR023299">
    <property type="entry name" value="ATPase_P-typ_cyto_dom_N"/>
</dbReference>
<dbReference type="InterPro" id="IPR023298">
    <property type="entry name" value="ATPase_P-typ_TM_dom_sf"/>
</dbReference>
<comment type="catalytic activity">
    <reaction evidence="17">
        <text>Mg(2+)(out) + ATP + H2O = Mg(2+)(in) + ADP + phosphate + H(+)</text>
        <dbReference type="Rhea" id="RHEA:10260"/>
        <dbReference type="ChEBI" id="CHEBI:15377"/>
        <dbReference type="ChEBI" id="CHEBI:15378"/>
        <dbReference type="ChEBI" id="CHEBI:18420"/>
        <dbReference type="ChEBI" id="CHEBI:30616"/>
        <dbReference type="ChEBI" id="CHEBI:43474"/>
        <dbReference type="ChEBI" id="CHEBI:456216"/>
        <dbReference type="EC" id="7.2.2.14"/>
    </reaction>
</comment>
<evidence type="ECO:0000256" key="7">
    <source>
        <dbReference type="ARBA" id="ARBA00022519"/>
    </source>
</evidence>
<dbReference type="InterPro" id="IPR044492">
    <property type="entry name" value="P_typ_ATPase_HD_dom"/>
</dbReference>
<evidence type="ECO:0000256" key="12">
    <source>
        <dbReference type="ARBA" id="ARBA00022842"/>
    </source>
</evidence>
<gene>
    <name evidence="20" type="primary">mgtA</name>
    <name evidence="20" type="ORF">ACFO6W_19405</name>
</gene>
<dbReference type="InterPro" id="IPR006415">
    <property type="entry name" value="P-type_ATPase_IIIB"/>
</dbReference>
<dbReference type="InterPro" id="IPR008250">
    <property type="entry name" value="ATPase_P-typ_transduc_dom_A_sf"/>
</dbReference>
<dbReference type="Gene3D" id="3.40.50.1000">
    <property type="entry name" value="HAD superfamily/HAD-like"/>
    <property type="match status" value="1"/>
</dbReference>
<keyword evidence="14 18" id="KW-1133">Transmembrane helix</keyword>
<keyword evidence="6" id="KW-1003">Cell membrane</keyword>
<feature type="transmembrane region" description="Helical" evidence="18">
    <location>
        <begin position="106"/>
        <end position="125"/>
    </location>
</feature>
<keyword evidence="11" id="KW-0067">ATP-binding</keyword>
<evidence type="ECO:0000256" key="5">
    <source>
        <dbReference type="ARBA" id="ARBA00013555"/>
    </source>
</evidence>
<dbReference type="SUPFAM" id="SSF81653">
    <property type="entry name" value="Calcium ATPase, transduction domain A"/>
    <property type="match status" value="1"/>
</dbReference>
<dbReference type="InterPro" id="IPR004014">
    <property type="entry name" value="ATPase_P-typ_cation-transptr_N"/>
</dbReference>
<evidence type="ECO:0000256" key="11">
    <source>
        <dbReference type="ARBA" id="ARBA00022840"/>
    </source>
</evidence>
<comment type="subcellular location">
    <subcellularLocation>
        <location evidence="2">Cell inner membrane</location>
        <topology evidence="2">Multi-pass membrane protein</topology>
    </subcellularLocation>
</comment>
<feature type="transmembrane region" description="Helical" evidence="18">
    <location>
        <begin position="270"/>
        <end position="291"/>
    </location>
</feature>
<dbReference type="InterPro" id="IPR023214">
    <property type="entry name" value="HAD_sf"/>
</dbReference>
<keyword evidence="10" id="KW-0547">Nucleotide-binding</keyword>